<dbReference type="HOGENOM" id="CLU_879204_0_0_7"/>
<dbReference type="eggNOG" id="COG4856">
    <property type="taxonomic scope" value="Bacteria"/>
</dbReference>
<sequence length="317" mass="34247">MTTTNAPRGWIPNRSPMLTIAALLMLLFSCSQEPVETTLLLPLGFSSLPANLVKIPSHLTNLEIRIKGPARLIKKAGQEDMSYLVDLFTDLALDPAGMASTIKPGSYTIPIMEERIPLNPKITILKIVPTFVTVQLEEKMVKRLPVHVPYAGEAAPGFTALDAATDPGVVEVTGPQSTLEPLMFIMTKPVDITNAKEGFKKNLPLDLSPSTSVDPSTAIVVADIPIVETITTQNFKNLTVATINSTNPTSVIPPTMEIKVKGPVNTLKKDGIKEAFKIYIDLEGLAPGVYVRRAAITLPVGLMLADTKPELFTVTIK</sequence>
<dbReference type="EMBL" id="CP001087">
    <property type="protein sequence ID" value="ACN13618.1"/>
    <property type="molecule type" value="Genomic_DNA"/>
</dbReference>
<dbReference type="Proteomes" id="UP000000442">
    <property type="component" value="Chromosome"/>
</dbReference>
<dbReference type="RefSeq" id="WP_012662867.1">
    <property type="nucleotide sequence ID" value="NC_012108.1"/>
</dbReference>
<reference evidence="1 2" key="1">
    <citation type="journal article" date="2009" name="Environ. Microbiol.">
        <title>Genome sequence of Desulfobacterium autotrophicum HRM2, a marine sulfate reducer oxidizing organic carbon completely to carbon dioxide.</title>
        <authorList>
            <person name="Strittmatter A.W."/>
            <person name="Liesegang H."/>
            <person name="Rabus R."/>
            <person name="Decker I."/>
            <person name="Amann J."/>
            <person name="Andres S."/>
            <person name="Henne A."/>
            <person name="Fricke W.F."/>
            <person name="Martinez-Arias R."/>
            <person name="Bartels D."/>
            <person name="Goesmann A."/>
            <person name="Krause L."/>
            <person name="Puehler A."/>
            <person name="Klenk H.P."/>
            <person name="Richter M."/>
            <person name="Schuler M."/>
            <person name="Gloeckner F.O."/>
            <person name="Meyerdierks A."/>
            <person name="Gottschalk G."/>
            <person name="Amann R."/>
        </authorList>
    </citation>
    <scope>NUCLEOTIDE SEQUENCE [LARGE SCALE GENOMIC DNA]</scope>
    <source>
        <strain evidence="2">ATCC 43914 / DSM 3382 / HRM2</strain>
    </source>
</reference>
<gene>
    <name evidence="1" type="ordered locus">HRM2_05040</name>
</gene>
<protein>
    <submittedName>
        <fullName evidence="1">Uncharacterized protein</fullName>
    </submittedName>
</protein>
<dbReference type="InterPro" id="IPR053154">
    <property type="entry name" value="c-di-AMP_regulator"/>
</dbReference>
<organism evidence="1 2">
    <name type="scientific">Desulforapulum autotrophicum (strain ATCC 43914 / DSM 3382 / VKM B-1955 / HRM2)</name>
    <name type="common">Desulfobacterium autotrophicum</name>
    <dbReference type="NCBI Taxonomy" id="177437"/>
    <lineage>
        <taxon>Bacteria</taxon>
        <taxon>Pseudomonadati</taxon>
        <taxon>Thermodesulfobacteriota</taxon>
        <taxon>Desulfobacteria</taxon>
        <taxon>Desulfobacterales</taxon>
        <taxon>Desulfobacteraceae</taxon>
        <taxon>Desulforapulum</taxon>
    </lineage>
</organism>
<name>C0QHR0_DESAH</name>
<dbReference type="PANTHER" id="PTHR37804:SF1">
    <property type="entry name" value="CDAA REGULATORY PROTEIN CDAR"/>
    <property type="match status" value="1"/>
</dbReference>
<dbReference type="Gene3D" id="2.170.120.40">
    <property type="entry name" value="YbbR-like domain"/>
    <property type="match status" value="1"/>
</dbReference>
<evidence type="ECO:0000313" key="1">
    <source>
        <dbReference type="EMBL" id="ACN13618.1"/>
    </source>
</evidence>
<dbReference type="AlphaFoldDB" id="C0QHR0"/>
<dbReference type="Gene3D" id="2.170.120.30">
    <property type="match status" value="2"/>
</dbReference>
<keyword evidence="2" id="KW-1185">Reference proteome</keyword>
<accession>C0QHR0</accession>
<dbReference type="InterPro" id="IPR012505">
    <property type="entry name" value="YbbR"/>
</dbReference>
<dbReference type="PANTHER" id="PTHR37804">
    <property type="entry name" value="CDAA REGULATORY PROTEIN CDAR"/>
    <property type="match status" value="1"/>
</dbReference>
<dbReference type="STRING" id="177437.HRM2_05040"/>
<dbReference type="OrthoDB" id="5414462at2"/>
<proteinExistence type="predicted"/>
<dbReference type="KEGG" id="dat:HRM2_05040"/>
<dbReference type="Pfam" id="PF07949">
    <property type="entry name" value="YbbR"/>
    <property type="match status" value="1"/>
</dbReference>
<evidence type="ECO:0000313" key="2">
    <source>
        <dbReference type="Proteomes" id="UP000000442"/>
    </source>
</evidence>